<evidence type="ECO:0000313" key="2">
    <source>
        <dbReference type="EMBL" id="EEF23180.1"/>
    </source>
</evidence>
<feature type="compositionally biased region" description="Polar residues" evidence="1">
    <location>
        <begin position="88"/>
        <end position="97"/>
    </location>
</feature>
<reference evidence="3" key="1">
    <citation type="journal article" date="2010" name="Nat. Biotechnol.">
        <title>Draft genome sequence of the oilseed species Ricinus communis.</title>
        <authorList>
            <person name="Chan A.P."/>
            <person name="Crabtree J."/>
            <person name="Zhao Q."/>
            <person name="Lorenzi H."/>
            <person name="Orvis J."/>
            <person name="Puiu D."/>
            <person name="Melake-Berhan A."/>
            <person name="Jones K.M."/>
            <person name="Redman J."/>
            <person name="Chen G."/>
            <person name="Cahoon E.B."/>
            <person name="Gedil M."/>
            <person name="Stanke M."/>
            <person name="Haas B.J."/>
            <person name="Wortman J.R."/>
            <person name="Fraser-Liggett C.M."/>
            <person name="Ravel J."/>
            <person name="Rabinowicz P.D."/>
        </authorList>
    </citation>
    <scope>NUCLEOTIDE SEQUENCE [LARGE SCALE GENOMIC DNA]</scope>
    <source>
        <strain evidence="3">cv. Hale</strain>
    </source>
</reference>
<keyword evidence="3" id="KW-1185">Reference proteome</keyword>
<dbReference type="EMBL" id="EQ987407">
    <property type="protein sequence ID" value="EEF23180.1"/>
    <property type="molecule type" value="Genomic_DNA"/>
</dbReference>
<dbReference type="InParanoid" id="B9TLT3"/>
<sequence>MSYTETSTRRRRGFGLAITSSWHTRCRSPCGQSKLCLPMSGNSLPRRICTSRFSADHVAIIEARRPLLLAVRLPTARRPAPSAVPTMTRATSTSSSVKPRCRFGNRMSFITPP</sequence>
<dbReference type="AlphaFoldDB" id="B9TLT3"/>
<dbReference type="Proteomes" id="UP000008311">
    <property type="component" value="Unassembled WGS sequence"/>
</dbReference>
<protein>
    <submittedName>
        <fullName evidence="2">Uncharacterized protein</fullName>
    </submittedName>
</protein>
<gene>
    <name evidence="2" type="ORF">RCOM_1980480</name>
</gene>
<name>B9TLT3_RICCO</name>
<evidence type="ECO:0000256" key="1">
    <source>
        <dbReference type="SAM" id="MobiDB-lite"/>
    </source>
</evidence>
<feature type="region of interest" description="Disordered" evidence="1">
    <location>
        <begin position="78"/>
        <end position="99"/>
    </location>
</feature>
<evidence type="ECO:0000313" key="3">
    <source>
        <dbReference type="Proteomes" id="UP000008311"/>
    </source>
</evidence>
<proteinExistence type="predicted"/>
<accession>B9TLT3</accession>
<organism evidence="2 3">
    <name type="scientific">Ricinus communis</name>
    <name type="common">Castor bean</name>
    <dbReference type="NCBI Taxonomy" id="3988"/>
    <lineage>
        <taxon>Eukaryota</taxon>
        <taxon>Viridiplantae</taxon>
        <taxon>Streptophyta</taxon>
        <taxon>Embryophyta</taxon>
        <taxon>Tracheophyta</taxon>
        <taxon>Spermatophyta</taxon>
        <taxon>Magnoliopsida</taxon>
        <taxon>eudicotyledons</taxon>
        <taxon>Gunneridae</taxon>
        <taxon>Pentapetalae</taxon>
        <taxon>rosids</taxon>
        <taxon>fabids</taxon>
        <taxon>Malpighiales</taxon>
        <taxon>Euphorbiaceae</taxon>
        <taxon>Acalyphoideae</taxon>
        <taxon>Acalypheae</taxon>
        <taxon>Ricinus</taxon>
    </lineage>
</organism>